<dbReference type="EMBL" id="QRUN01000036">
    <property type="protein sequence ID" value="RGR64916.1"/>
    <property type="molecule type" value="Genomic_DNA"/>
</dbReference>
<dbReference type="AlphaFoldDB" id="A0A396AA18"/>
<reference evidence="3 4" key="1">
    <citation type="submission" date="2018-08" db="EMBL/GenBank/DDBJ databases">
        <title>A genome reference for cultivated species of the human gut microbiota.</title>
        <authorList>
            <person name="Zou Y."/>
            <person name="Xue W."/>
            <person name="Luo G."/>
        </authorList>
    </citation>
    <scope>NUCLEOTIDE SEQUENCE [LARGE SCALE GENOMIC DNA]</scope>
    <source>
        <strain evidence="1 4">AF24-4</strain>
        <strain evidence="2 3">AM32-8LB</strain>
    </source>
</reference>
<dbReference type="Proteomes" id="UP000266391">
    <property type="component" value="Unassembled WGS sequence"/>
</dbReference>
<evidence type="ECO:0000313" key="2">
    <source>
        <dbReference type="EMBL" id="RHC99517.1"/>
    </source>
</evidence>
<evidence type="ECO:0000313" key="3">
    <source>
        <dbReference type="Proteomes" id="UP000266391"/>
    </source>
</evidence>
<dbReference type="GeneID" id="97208431"/>
<protein>
    <submittedName>
        <fullName evidence="2">Uncharacterized protein</fullName>
    </submittedName>
</protein>
<evidence type="ECO:0000313" key="4">
    <source>
        <dbReference type="Proteomes" id="UP000285820"/>
    </source>
</evidence>
<evidence type="ECO:0000313" key="1">
    <source>
        <dbReference type="EMBL" id="RGR64916.1"/>
    </source>
</evidence>
<name>A0A396AA18_9FIRM</name>
<dbReference type="Proteomes" id="UP000285820">
    <property type="component" value="Unassembled WGS sequence"/>
</dbReference>
<proteinExistence type="predicted"/>
<dbReference type="RefSeq" id="WP_006873177.1">
    <property type="nucleotide sequence ID" value="NZ_QRVS01000090.1"/>
</dbReference>
<sequence length="169" mass="19794">METLFDQYKELNINGSLICLEQVEDIYSYFCYPTNAKAIGFEGSIMYCFIEPYGEMVFACNPDTCADVFVYPLARTFEDFMRLILACGSTNPIEQIIWMDKDKFEKHLKEEEAIRTEEQKATLSYLETELEISPIDNPYDYVKELQSRFDNSGIEYSDEYYDVLGIDRK</sequence>
<organism evidence="2 3">
    <name type="scientific">Roseburia inulinivorans</name>
    <dbReference type="NCBI Taxonomy" id="360807"/>
    <lineage>
        <taxon>Bacteria</taxon>
        <taxon>Bacillati</taxon>
        <taxon>Bacillota</taxon>
        <taxon>Clostridia</taxon>
        <taxon>Lachnospirales</taxon>
        <taxon>Lachnospiraceae</taxon>
        <taxon>Roseburia</taxon>
    </lineage>
</organism>
<accession>A0A396AA18</accession>
<comment type="caution">
    <text evidence="2">The sequence shown here is derived from an EMBL/GenBank/DDBJ whole genome shotgun (WGS) entry which is preliminary data.</text>
</comment>
<gene>
    <name evidence="2" type="ORF">DW813_15010</name>
    <name evidence="1" type="ORF">DWY29_15420</name>
</gene>
<dbReference type="EMBL" id="QSIQ01000034">
    <property type="protein sequence ID" value="RHC99517.1"/>
    <property type="molecule type" value="Genomic_DNA"/>
</dbReference>